<comment type="similarity">
    <text evidence="3">Belongs to the DNA polymerase type-B family.</text>
</comment>
<keyword evidence="12" id="KW-0863">Zinc-finger</keyword>
<evidence type="ECO:0000256" key="15">
    <source>
        <dbReference type="ARBA" id="ARBA00023004"/>
    </source>
</evidence>
<feature type="region of interest" description="Disordered" evidence="22">
    <location>
        <begin position="27"/>
        <end position="52"/>
    </location>
</feature>
<dbReference type="EC" id="2.7.7.7" evidence="4"/>
<keyword evidence="7" id="KW-0808">Transferase</keyword>
<evidence type="ECO:0000256" key="9">
    <source>
        <dbReference type="ARBA" id="ARBA00022705"/>
    </source>
</evidence>
<dbReference type="Pfam" id="PF03104">
    <property type="entry name" value="DNA_pol_B_exo1"/>
    <property type="match status" value="1"/>
</dbReference>
<dbReference type="Gene3D" id="3.30.420.10">
    <property type="entry name" value="Ribonuclease H-like superfamily/Ribonuclease H"/>
    <property type="match status" value="1"/>
</dbReference>
<feature type="domain" description="DNA polymerase delta/zeta catalytic subunit N-terminal" evidence="26">
    <location>
        <begin position="115"/>
        <end position="193"/>
    </location>
</feature>
<dbReference type="GeneID" id="33563741"/>
<keyword evidence="29" id="KW-1185">Reference proteome</keyword>
<feature type="compositionally biased region" description="Polar residues" evidence="22">
    <location>
        <begin position="655"/>
        <end position="664"/>
    </location>
</feature>
<keyword evidence="9" id="KW-0235">DNA replication</keyword>
<keyword evidence="19" id="KW-0539">Nucleus</keyword>
<evidence type="ECO:0000256" key="4">
    <source>
        <dbReference type="ARBA" id="ARBA00012417"/>
    </source>
</evidence>
<evidence type="ECO:0000256" key="12">
    <source>
        <dbReference type="ARBA" id="ARBA00022771"/>
    </source>
</evidence>
<feature type="region of interest" description="Disordered" evidence="22">
    <location>
        <begin position="1842"/>
        <end position="1870"/>
    </location>
</feature>
<dbReference type="PANTHER" id="PTHR45812:SF1">
    <property type="entry name" value="DNA POLYMERASE ZETA CATALYTIC SUBUNIT"/>
    <property type="match status" value="1"/>
</dbReference>
<dbReference type="PRINTS" id="PR00106">
    <property type="entry name" value="DNAPOLB"/>
</dbReference>
<evidence type="ECO:0000256" key="21">
    <source>
        <dbReference type="ARBA" id="ARBA00066055"/>
    </source>
</evidence>
<dbReference type="InterPro" id="IPR036397">
    <property type="entry name" value="RNaseH_sf"/>
</dbReference>
<dbReference type="InterPro" id="IPR023211">
    <property type="entry name" value="DNA_pol_palm_dom_sf"/>
</dbReference>
<dbReference type="FunFam" id="1.10.132.60:FF:000007">
    <property type="entry name" value="DNA polymerase"/>
    <property type="match status" value="1"/>
</dbReference>
<dbReference type="SUPFAM" id="SSF53098">
    <property type="entry name" value="Ribonuclease H-like"/>
    <property type="match status" value="1"/>
</dbReference>
<evidence type="ECO:0000256" key="17">
    <source>
        <dbReference type="ARBA" id="ARBA00023125"/>
    </source>
</evidence>
<evidence type="ECO:0000313" key="29">
    <source>
        <dbReference type="Proteomes" id="UP000193648"/>
    </source>
</evidence>
<protein>
    <recommendedName>
        <fullName evidence="5">DNA polymerase zeta catalytic subunit</fullName>
        <ecNumber evidence="4">2.7.7.7</ecNumber>
    </recommendedName>
</protein>
<dbReference type="InterPro" id="IPR030559">
    <property type="entry name" value="PolZ_Rev3"/>
</dbReference>
<feature type="domain" description="DNA-directed DNA polymerase family B exonuclease" evidence="24">
    <location>
        <begin position="1060"/>
        <end position="1224"/>
    </location>
</feature>
<dbReference type="STRING" id="64571.A0A1Y2GTV0"/>
<evidence type="ECO:0000256" key="7">
    <source>
        <dbReference type="ARBA" id="ARBA00022679"/>
    </source>
</evidence>
<dbReference type="GO" id="GO:0003887">
    <property type="term" value="F:DNA-directed DNA polymerase activity"/>
    <property type="evidence" value="ECO:0007669"/>
    <property type="project" value="UniProtKB-KW"/>
</dbReference>
<sequence length="2044" mass="229948">MNSFSNTASMSNDIIQHEEDVRHAIEQRDTGPLVDTKNTKDSPNDPASLANHSSRPVRFKIRIVDLDYYMTEPGPLDLDMCQFLPPSCPVLKVPVVRVYGANESGQKTCLHIHRAYPYFYVPYDGSLETSQLQTYILQLGLSLNHAANITFNTPQDPRKSQYVAAITPVKGIPFYGYHVGYSYFLKIYLFNPDSESRIVDLMRSGAIMGTQFQPFEAHIPFKLQFFIDFNLYGMGWLELEEGLVRNNVPEPMDGDHPKRLTKATVADTHVWSIENDPGRQSNCEIEMDSTVDRIVNRDRVTERDTHTTLEECFKPPSLTAQVPSMASLWEDDARRRKANNMPSQEAPKTQIRDPVSIPWLNHDANKHTVAELVRQMISQSQIKMPTQGDFANFSVLEDPLGKGFPTAYQSALFLCPRAAPEVDESGSDARSQGLQDTSFVYDEADSSILVDESIISQAVAAFDEGNIDTKKEIFKGLTGFRDIEEQDEDEDFALPDMNEFQDENFLDEADLWASTNSSDTEQQAIVFELKRPKTTRIIPQFDGSNDVDDQHNNNGERKDTMKEWQSITRLNTKKRDRSLFTASKDKFNAKAKRFREIATASEGDLAHQSPRDSRRPAVRDNNDQSVRFDDSHMPAPLESIRERAGSLSPRKRTRSYMQSVQIPSCSRRKSGTGQTKSILNRATSVTLAQPASKLVTAVSDSPDIEEDGNLDKGNGSMSQELVTISTRRGIPELERVRYQNPSTSKILYSYPAPASPNREYFMSAMDEMWSSPSPPLERPSFIHSPPRPTSPYLTSTHNISIPATQPYYDQDVSQQAETTVSSKRLSSPGPPPPEHESNDGSKVDQTFLDDPYVAQGNPEDTTRNESKDVLEIGRAKSGVILVEDSFLEEAQDLNSDKPETDSDTKYILNDIMPNKPQAFQFALSPPTTSELLASLAGLDLPMVIHQKPFYSNESDIPPKAKVFGGKEFRLQSNSIKTIPVFKSSDDSIMDPMLDKGFQFWEPCRQPPSRNDIQIWLEEEGKHARLMMRSAADTSTQKRREQISQIEGPTQRNPFGYKNSPTKIASSVAVEKDYLDVFSMELHCQTRGTLLPDPALDPIQAVFYCWQTDQQGLVSNGWVPGYRVGIFTHVGAGMIKKLSVGRIGFDIHMAENEGEMMNAVLKHILSLDPDILAGYEVYKLSWGYFMDRYWTLFGIDMSKLLSRIRPPKPPFISKEAMEARGSYDPKLHSGLKIGGRHLFNVWRMIRGEVALTNYGFCNVVFHVLQQRIPHYTYETLSRWWADGIALHQSRVVRYYLHRVQYNLQLIESQELISRTSEFARVFGVDFFSVISRGSQYKVESMMVRLAKPENFIMITPSRAQVSAQRALEVIPMVMEPESGFYEDPVVVLDFQSLYPSVMIAYNICYSTSLGKLGGGSKLGVLTDYNIPEGMLPLMKEHLHIAPNNVMYVNQDIRRGLLGRMLAEILDTRVMIKKAMKEYPTNKSLLKLLDARQLSLKFIANVTYGYTAASYSGRMPGAEIADSVVLCGRETLERSIRFVNDNPKWNARVVYGDTDSMFVHLKGRTRQEAFEIGYDIAETITKMNPRPVKLKFEKVYHGCFLVTKKRYVGNAYETPDQEKGIFDAKGIETIRRDGIPAVQKIMETCIKEMFRTKDLSLVKSYLVRQMGKILEGRVPVPDLMFGKEVRMGSYSEKGVPPPGAIISARRMNLDPRAEPQYGERIPYVVVYGSPGARLTDQVVEPKELLRNKNLRLNGEYYIRKHVIPSMERIFQLAGADVKSWFDEMPRVQRVIPQLVSGQEPGQKAVQTLSSINGETGSPAKLSELNSAVSVIPMKMNSAVVAAQEELKHHHHHQQQQSLMQQTNAPSEEHKSLPTLEDVATAGTETFEGILETTLEASRLKSGRKGSKGYVLLGSRIDRYYQSQLCTVCGKIVTGQGAQKYLCADCKSEQGRPYSLLVLQNGLAKAEKLLRAAVDVCSSCCRGASNGGVGVDIGECGDGLASTGMELVACESLECTVFWQRQKAHDSLLVTRKLTEKIMKVLEELET</sequence>
<evidence type="ECO:0000256" key="5">
    <source>
        <dbReference type="ARBA" id="ARBA00021589"/>
    </source>
</evidence>
<evidence type="ECO:0000256" key="14">
    <source>
        <dbReference type="ARBA" id="ARBA00022932"/>
    </source>
</evidence>
<dbReference type="InterPro" id="IPR006134">
    <property type="entry name" value="DNA-dir_DNA_pol_B_multi_dom"/>
</dbReference>
<dbReference type="InterPro" id="IPR043502">
    <property type="entry name" value="DNA/RNA_pol_sf"/>
</dbReference>
<dbReference type="GO" id="GO:0000166">
    <property type="term" value="F:nucleotide binding"/>
    <property type="evidence" value="ECO:0007669"/>
    <property type="project" value="InterPro"/>
</dbReference>
<dbReference type="Gene3D" id="3.90.1600.10">
    <property type="entry name" value="Palm domain of DNA polymerase"/>
    <property type="match status" value="1"/>
</dbReference>
<comment type="caution">
    <text evidence="28">The sequence shown here is derived from an EMBL/GenBank/DDBJ whole genome shotgun (WGS) entry which is preliminary data.</text>
</comment>
<evidence type="ECO:0000256" key="22">
    <source>
        <dbReference type="SAM" id="MobiDB-lite"/>
    </source>
</evidence>
<keyword evidence="14" id="KW-0239">DNA-directed DNA polymerase</keyword>
<dbReference type="InterPro" id="IPR042087">
    <property type="entry name" value="DNA_pol_B_thumb"/>
</dbReference>
<dbReference type="Pfam" id="PF14260">
    <property type="entry name" value="zf-C4pol"/>
    <property type="match status" value="1"/>
</dbReference>
<evidence type="ECO:0000256" key="18">
    <source>
        <dbReference type="ARBA" id="ARBA00023204"/>
    </source>
</evidence>
<dbReference type="InterPro" id="IPR006172">
    <property type="entry name" value="DNA-dir_DNA_pol_B"/>
</dbReference>
<dbReference type="PROSITE" id="PS00116">
    <property type="entry name" value="DNA_POLYMERASE_B"/>
    <property type="match status" value="1"/>
</dbReference>
<reference evidence="28 29" key="1">
    <citation type="submission" date="2016-07" db="EMBL/GenBank/DDBJ databases">
        <title>Pervasive Adenine N6-methylation of Active Genes in Fungi.</title>
        <authorList>
            <consortium name="DOE Joint Genome Institute"/>
            <person name="Mondo S.J."/>
            <person name="Dannebaum R.O."/>
            <person name="Kuo R.C."/>
            <person name="Labutti K."/>
            <person name="Haridas S."/>
            <person name="Kuo A."/>
            <person name="Salamov A."/>
            <person name="Ahrendt S.R."/>
            <person name="Lipzen A."/>
            <person name="Sullivan W."/>
            <person name="Andreopoulos W.B."/>
            <person name="Clum A."/>
            <person name="Lindquist E."/>
            <person name="Daum C."/>
            <person name="Ramamoorthy G.K."/>
            <person name="Gryganskyi A."/>
            <person name="Culley D."/>
            <person name="Magnuson J.K."/>
            <person name="James T.Y."/>
            <person name="O'Malley M.A."/>
            <person name="Stajich J.E."/>
            <person name="Spatafora J.W."/>
            <person name="Visel A."/>
            <person name="Grigoriev I.V."/>
        </authorList>
    </citation>
    <scope>NUCLEOTIDE SEQUENCE [LARGE SCALE GENOMIC DNA]</scope>
    <source>
        <strain evidence="28 29">NRRL 3116</strain>
    </source>
</reference>
<dbReference type="SUPFAM" id="SSF56672">
    <property type="entry name" value="DNA/RNA polymerases"/>
    <property type="match status" value="1"/>
</dbReference>
<evidence type="ECO:0000259" key="23">
    <source>
        <dbReference type="Pfam" id="PF00136"/>
    </source>
</evidence>
<evidence type="ECO:0000256" key="20">
    <source>
        <dbReference type="ARBA" id="ARBA00049244"/>
    </source>
</evidence>
<evidence type="ECO:0000256" key="6">
    <source>
        <dbReference type="ARBA" id="ARBA00022485"/>
    </source>
</evidence>
<feature type="compositionally biased region" description="Polar residues" evidence="22">
    <location>
        <begin position="811"/>
        <end position="820"/>
    </location>
</feature>
<evidence type="ECO:0000256" key="3">
    <source>
        <dbReference type="ARBA" id="ARBA00005755"/>
    </source>
</evidence>
<evidence type="ECO:0000256" key="19">
    <source>
        <dbReference type="ARBA" id="ARBA00023242"/>
    </source>
</evidence>
<feature type="region of interest" description="Disordered" evidence="22">
    <location>
        <begin position="538"/>
        <end position="557"/>
    </location>
</feature>
<name>A0A1Y2GTV0_9FUNG</name>
<accession>A0A1Y2GTV0</accession>
<dbReference type="GO" id="GO:0000724">
    <property type="term" value="P:double-strand break repair via homologous recombination"/>
    <property type="evidence" value="ECO:0007669"/>
    <property type="project" value="TreeGrafter"/>
</dbReference>
<keyword evidence="16" id="KW-0411">Iron-sulfur</keyword>
<dbReference type="InterPro" id="IPR025687">
    <property type="entry name" value="Znf-C4pol"/>
</dbReference>
<keyword evidence="17" id="KW-0238">DNA-binding</keyword>
<dbReference type="Pfam" id="PF24065">
    <property type="entry name" value="REV3_N"/>
    <property type="match status" value="1"/>
</dbReference>
<feature type="region of interest" description="Disordered" evidence="22">
    <location>
        <begin position="811"/>
        <end position="868"/>
    </location>
</feature>
<keyword evidence="11" id="KW-0227">DNA damage</keyword>
<dbReference type="Gene3D" id="3.30.342.10">
    <property type="entry name" value="DNA Polymerase, chain B, domain 1"/>
    <property type="match status" value="1"/>
</dbReference>
<dbReference type="InterPro" id="IPR012337">
    <property type="entry name" value="RNaseH-like_sf"/>
</dbReference>
<keyword evidence="6" id="KW-0004">4Fe-4S</keyword>
<dbReference type="InterPro" id="IPR017964">
    <property type="entry name" value="DNA-dir_DNA_pol_B_CS"/>
</dbReference>
<dbReference type="SMART" id="SM00486">
    <property type="entry name" value="POLBc"/>
    <property type="match status" value="1"/>
</dbReference>
<dbReference type="CDD" id="cd05778">
    <property type="entry name" value="DNA_polB_zeta_exo"/>
    <property type="match status" value="1"/>
</dbReference>
<feature type="region of interest" description="Disordered" evidence="22">
    <location>
        <begin position="768"/>
        <end position="797"/>
    </location>
</feature>
<comment type="subunit">
    <text evidence="21">Forms DNA polymerase zeta with REV7.</text>
</comment>
<dbReference type="FunFam" id="1.10.287.690:FF:000002">
    <property type="entry name" value="DNA polymerase zeta"/>
    <property type="match status" value="1"/>
</dbReference>
<feature type="domain" description="DNA polymerase zeta catalytic subunit N-terminal" evidence="27">
    <location>
        <begin position="59"/>
        <end position="113"/>
    </location>
</feature>
<dbReference type="InterPro" id="IPR056447">
    <property type="entry name" value="REV3_N"/>
</dbReference>
<gene>
    <name evidence="28" type="ORF">BCR41DRAFT_333626</name>
</gene>
<dbReference type="GO" id="GO:0042276">
    <property type="term" value="P:error-prone translesion synthesis"/>
    <property type="evidence" value="ECO:0007669"/>
    <property type="project" value="TreeGrafter"/>
</dbReference>
<dbReference type="GO" id="GO:0005634">
    <property type="term" value="C:nucleus"/>
    <property type="evidence" value="ECO:0007669"/>
    <property type="project" value="UniProtKB-SubCell"/>
</dbReference>
<dbReference type="GO" id="GO:0016035">
    <property type="term" value="C:zeta DNA polymerase complex"/>
    <property type="evidence" value="ECO:0007669"/>
    <property type="project" value="InterPro"/>
</dbReference>
<keyword evidence="13" id="KW-0862">Zinc</keyword>
<dbReference type="GO" id="GO:0006260">
    <property type="term" value="P:DNA replication"/>
    <property type="evidence" value="ECO:0007669"/>
    <property type="project" value="UniProtKB-KW"/>
</dbReference>
<feature type="domain" description="DNA-directed DNA polymerase family B multifunctional" evidence="23">
    <location>
        <begin position="1325"/>
        <end position="1769"/>
    </location>
</feature>
<keyword evidence="15" id="KW-0408">Iron</keyword>
<dbReference type="FunCoup" id="A0A1Y2GTV0">
    <property type="interactions" value="367"/>
</dbReference>
<evidence type="ECO:0000313" key="28">
    <source>
        <dbReference type="EMBL" id="ORZ23670.1"/>
    </source>
</evidence>
<evidence type="ECO:0000256" key="2">
    <source>
        <dbReference type="ARBA" id="ARBA00004123"/>
    </source>
</evidence>
<evidence type="ECO:0000256" key="8">
    <source>
        <dbReference type="ARBA" id="ARBA00022695"/>
    </source>
</evidence>
<comment type="catalytic activity">
    <reaction evidence="20">
        <text>DNA(n) + a 2'-deoxyribonucleoside 5'-triphosphate = DNA(n+1) + diphosphate</text>
        <dbReference type="Rhea" id="RHEA:22508"/>
        <dbReference type="Rhea" id="RHEA-COMP:17339"/>
        <dbReference type="Rhea" id="RHEA-COMP:17340"/>
        <dbReference type="ChEBI" id="CHEBI:33019"/>
        <dbReference type="ChEBI" id="CHEBI:61560"/>
        <dbReference type="ChEBI" id="CHEBI:173112"/>
        <dbReference type="EC" id="2.7.7.7"/>
    </reaction>
</comment>
<evidence type="ECO:0000256" key="11">
    <source>
        <dbReference type="ARBA" id="ARBA00022763"/>
    </source>
</evidence>
<evidence type="ECO:0000256" key="13">
    <source>
        <dbReference type="ARBA" id="ARBA00022833"/>
    </source>
</evidence>
<evidence type="ECO:0000259" key="27">
    <source>
        <dbReference type="Pfam" id="PF24065"/>
    </source>
</evidence>
<keyword evidence="8" id="KW-0548">Nucleotidyltransferase</keyword>
<evidence type="ECO:0000259" key="26">
    <source>
        <dbReference type="Pfam" id="PF24055"/>
    </source>
</evidence>
<dbReference type="EMBL" id="MCFF01000009">
    <property type="protein sequence ID" value="ORZ23670.1"/>
    <property type="molecule type" value="Genomic_DNA"/>
</dbReference>
<feature type="compositionally biased region" description="Basic and acidic residues" evidence="22">
    <location>
        <begin position="609"/>
        <end position="632"/>
    </location>
</feature>
<dbReference type="Pfam" id="PF24055">
    <property type="entry name" value="POL3_N"/>
    <property type="match status" value="1"/>
</dbReference>
<evidence type="ECO:0000256" key="1">
    <source>
        <dbReference type="ARBA" id="ARBA00001966"/>
    </source>
</evidence>
<keyword evidence="18" id="KW-0234">DNA repair</keyword>
<comment type="subcellular location">
    <subcellularLocation>
        <location evidence="2">Nucleus</location>
    </subcellularLocation>
</comment>
<dbReference type="Gene3D" id="1.10.287.690">
    <property type="entry name" value="Helix hairpin bin"/>
    <property type="match status" value="1"/>
</dbReference>
<proteinExistence type="inferred from homology"/>
<dbReference type="PANTHER" id="PTHR45812">
    <property type="entry name" value="DNA POLYMERASE ZETA CATALYTIC SUBUNIT"/>
    <property type="match status" value="1"/>
</dbReference>
<dbReference type="InParanoid" id="A0A1Y2GTV0"/>
<evidence type="ECO:0000259" key="24">
    <source>
        <dbReference type="Pfam" id="PF03104"/>
    </source>
</evidence>
<dbReference type="GO" id="GO:0051539">
    <property type="term" value="F:4 iron, 4 sulfur cluster binding"/>
    <property type="evidence" value="ECO:0007669"/>
    <property type="project" value="UniProtKB-KW"/>
</dbReference>
<dbReference type="GO" id="GO:0008270">
    <property type="term" value="F:zinc ion binding"/>
    <property type="evidence" value="ECO:0007669"/>
    <property type="project" value="UniProtKB-KW"/>
</dbReference>
<feature type="compositionally biased region" description="Basic and acidic residues" evidence="22">
    <location>
        <begin position="833"/>
        <end position="842"/>
    </location>
</feature>
<feature type="compositionally biased region" description="Basic and acidic residues" evidence="22">
    <location>
        <begin position="548"/>
        <end position="557"/>
    </location>
</feature>
<dbReference type="FunFam" id="3.30.420.10:FF:000024">
    <property type="entry name" value="DNA polymerase zeta catalytic subunit"/>
    <property type="match status" value="1"/>
</dbReference>
<dbReference type="InterPro" id="IPR006133">
    <property type="entry name" value="DNA-dir_DNA_pol_B_exonuc"/>
</dbReference>
<dbReference type="InterPro" id="IPR056435">
    <property type="entry name" value="DPOD/Z_N"/>
</dbReference>
<feature type="domain" description="C4-type zinc-finger of DNA polymerase delta" evidence="25">
    <location>
        <begin position="1923"/>
        <end position="2018"/>
    </location>
</feature>
<comment type="cofactor">
    <cofactor evidence="1">
        <name>[4Fe-4S] cluster</name>
        <dbReference type="ChEBI" id="CHEBI:49883"/>
    </cofactor>
</comment>
<evidence type="ECO:0000259" key="25">
    <source>
        <dbReference type="Pfam" id="PF14260"/>
    </source>
</evidence>
<dbReference type="CDD" id="cd05534">
    <property type="entry name" value="POLBc_zeta"/>
    <property type="match status" value="1"/>
</dbReference>
<dbReference type="RefSeq" id="XP_021883484.1">
    <property type="nucleotide sequence ID" value="XM_022021897.1"/>
</dbReference>
<evidence type="ECO:0000256" key="16">
    <source>
        <dbReference type="ARBA" id="ARBA00023014"/>
    </source>
</evidence>
<dbReference type="Pfam" id="PF00136">
    <property type="entry name" value="DNA_pol_B"/>
    <property type="match status" value="1"/>
</dbReference>
<feature type="region of interest" description="Disordered" evidence="22">
    <location>
        <begin position="598"/>
        <end position="676"/>
    </location>
</feature>
<dbReference type="OrthoDB" id="2414538at2759"/>
<dbReference type="Gene3D" id="1.10.132.60">
    <property type="entry name" value="DNA polymerase family B, C-terminal domain"/>
    <property type="match status" value="1"/>
</dbReference>
<organism evidence="28 29">
    <name type="scientific">Lobosporangium transversale</name>
    <dbReference type="NCBI Taxonomy" id="64571"/>
    <lineage>
        <taxon>Eukaryota</taxon>
        <taxon>Fungi</taxon>
        <taxon>Fungi incertae sedis</taxon>
        <taxon>Mucoromycota</taxon>
        <taxon>Mortierellomycotina</taxon>
        <taxon>Mortierellomycetes</taxon>
        <taxon>Mortierellales</taxon>
        <taxon>Mortierellaceae</taxon>
        <taxon>Lobosporangium</taxon>
    </lineage>
</organism>
<dbReference type="Proteomes" id="UP000193648">
    <property type="component" value="Unassembled WGS sequence"/>
</dbReference>
<evidence type="ECO:0000256" key="10">
    <source>
        <dbReference type="ARBA" id="ARBA00022723"/>
    </source>
</evidence>
<keyword evidence="10" id="KW-0479">Metal-binding</keyword>
<dbReference type="GO" id="GO:0003677">
    <property type="term" value="F:DNA binding"/>
    <property type="evidence" value="ECO:0007669"/>
    <property type="project" value="UniProtKB-KW"/>
</dbReference>